<protein>
    <recommendedName>
        <fullName evidence="6">Putrescine transporter PotE</fullName>
    </recommendedName>
    <alternativeName>
        <fullName evidence="6">Putrescine-proton symporter / putrescine-ornithine antiporter</fullName>
    </alternativeName>
</protein>
<evidence type="ECO:0000313" key="8">
    <source>
        <dbReference type="EMBL" id="GEM74541.1"/>
    </source>
</evidence>
<comment type="catalytic activity">
    <reaction evidence="6">
        <text>putrescine(in) + L-ornithine(out) = putrescine(out) + L-ornithine(in)</text>
        <dbReference type="Rhea" id="RHEA:28827"/>
        <dbReference type="ChEBI" id="CHEBI:46911"/>
        <dbReference type="ChEBI" id="CHEBI:326268"/>
    </reaction>
</comment>
<keyword evidence="6" id="KW-0769">Symport</keyword>
<feature type="transmembrane region" description="Helical" evidence="6">
    <location>
        <begin position="325"/>
        <end position="344"/>
    </location>
</feature>
<dbReference type="Pfam" id="PF13520">
    <property type="entry name" value="AA_permease_2"/>
    <property type="match status" value="1"/>
</dbReference>
<evidence type="ECO:0000256" key="7">
    <source>
        <dbReference type="SAM" id="MobiDB-lite"/>
    </source>
</evidence>
<keyword evidence="5 6" id="KW-0472">Membrane</keyword>
<dbReference type="PANTHER" id="PTHR42770:SF6">
    <property type="entry name" value="PUTRESCINE TRANSPORTER POTE"/>
    <property type="match status" value="1"/>
</dbReference>
<feature type="transmembrane region" description="Helical" evidence="6">
    <location>
        <begin position="87"/>
        <end position="108"/>
    </location>
</feature>
<organism evidence="8 9">
    <name type="scientific">Vibrio sagamiensis NBRC 104589</name>
    <dbReference type="NCBI Taxonomy" id="1219064"/>
    <lineage>
        <taxon>Bacteria</taxon>
        <taxon>Pseudomonadati</taxon>
        <taxon>Pseudomonadota</taxon>
        <taxon>Gammaproteobacteria</taxon>
        <taxon>Vibrionales</taxon>
        <taxon>Vibrionaceae</taxon>
        <taxon>Vibrio</taxon>
    </lineage>
</organism>
<evidence type="ECO:0000256" key="2">
    <source>
        <dbReference type="ARBA" id="ARBA00022475"/>
    </source>
</evidence>
<dbReference type="Proteomes" id="UP000321922">
    <property type="component" value="Unassembled WGS sequence"/>
</dbReference>
<feature type="transmembrane region" description="Helical" evidence="6">
    <location>
        <begin position="120"/>
        <end position="138"/>
    </location>
</feature>
<keyword evidence="9" id="KW-1185">Reference proteome</keyword>
<dbReference type="HAMAP" id="MF_02073">
    <property type="entry name" value="Putrescine_transp"/>
    <property type="match status" value="1"/>
</dbReference>
<feature type="transmembrane region" description="Helical" evidence="6">
    <location>
        <begin position="39"/>
        <end position="57"/>
    </location>
</feature>
<dbReference type="InterPro" id="IPR027566">
    <property type="entry name" value="Symport/antiport_PotE"/>
</dbReference>
<dbReference type="RefSeq" id="WP_083932236.1">
    <property type="nucleotide sequence ID" value="NZ_BAOJ01000049.1"/>
</dbReference>
<dbReference type="GO" id="GO:0005886">
    <property type="term" value="C:plasma membrane"/>
    <property type="evidence" value="ECO:0007669"/>
    <property type="project" value="UniProtKB-SubCell"/>
</dbReference>
<feature type="transmembrane region" description="Helical" evidence="6">
    <location>
        <begin position="267"/>
        <end position="290"/>
    </location>
</feature>
<feature type="transmembrane region" description="Helical" evidence="6">
    <location>
        <begin position="385"/>
        <end position="402"/>
    </location>
</feature>
<dbReference type="GO" id="GO:0015496">
    <property type="term" value="F:putrescine:ornithine antiporter activity"/>
    <property type="evidence" value="ECO:0007669"/>
    <property type="project" value="InterPro"/>
</dbReference>
<dbReference type="NCBIfam" id="NF007938">
    <property type="entry name" value="PRK10655.1"/>
    <property type="match status" value="1"/>
</dbReference>
<evidence type="ECO:0000256" key="6">
    <source>
        <dbReference type="HAMAP-Rule" id="MF_02073"/>
    </source>
</evidence>
<dbReference type="PANTHER" id="PTHR42770">
    <property type="entry name" value="AMINO ACID TRANSPORTER-RELATED"/>
    <property type="match status" value="1"/>
</dbReference>
<feature type="region of interest" description="Disordered" evidence="7">
    <location>
        <begin position="436"/>
        <end position="461"/>
    </location>
</feature>
<keyword evidence="3 6" id="KW-0812">Transmembrane</keyword>
<evidence type="ECO:0000256" key="5">
    <source>
        <dbReference type="ARBA" id="ARBA00023136"/>
    </source>
</evidence>
<name>A0A511QB52_9VIBR</name>
<feature type="transmembrane region" description="Helical" evidence="6">
    <location>
        <begin position="221"/>
        <end position="247"/>
    </location>
</feature>
<dbReference type="GO" id="GO:0015293">
    <property type="term" value="F:symporter activity"/>
    <property type="evidence" value="ECO:0007669"/>
    <property type="project" value="UniProtKB-KW"/>
</dbReference>
<accession>A0A511QB52</accession>
<keyword evidence="6" id="KW-0813">Transport</keyword>
<dbReference type="AlphaFoldDB" id="A0A511QB52"/>
<evidence type="ECO:0000256" key="3">
    <source>
        <dbReference type="ARBA" id="ARBA00022692"/>
    </source>
</evidence>
<feature type="compositionally biased region" description="Polar residues" evidence="7">
    <location>
        <begin position="436"/>
        <end position="453"/>
    </location>
</feature>
<feature type="transmembrane region" description="Helical" evidence="6">
    <location>
        <begin position="190"/>
        <end position="209"/>
    </location>
</feature>
<comment type="subcellular location">
    <subcellularLocation>
        <location evidence="6">Cell inner membrane</location>
        <topology evidence="6">Multi-pass membrane protein</topology>
    </subcellularLocation>
    <subcellularLocation>
        <location evidence="1">Cell membrane</location>
        <topology evidence="1">Multi-pass membrane protein</topology>
    </subcellularLocation>
</comment>
<reference evidence="8 9" key="1">
    <citation type="submission" date="2019-07" db="EMBL/GenBank/DDBJ databases">
        <title>Whole genome shotgun sequence of Vibrio sagamiensis NBRC 104589.</title>
        <authorList>
            <person name="Hosoyama A."/>
            <person name="Uohara A."/>
            <person name="Ohji S."/>
            <person name="Ichikawa N."/>
        </authorList>
    </citation>
    <scope>NUCLEOTIDE SEQUENCE [LARGE SCALE GENOMIC DNA]</scope>
    <source>
        <strain evidence="8 9">NBRC 104589</strain>
    </source>
</reference>
<dbReference type="EMBL" id="BJXJ01000004">
    <property type="protein sequence ID" value="GEM74541.1"/>
    <property type="molecule type" value="Genomic_DNA"/>
</dbReference>
<dbReference type="Gene3D" id="1.20.1740.10">
    <property type="entry name" value="Amino acid/polyamine transporter I"/>
    <property type="match status" value="1"/>
</dbReference>
<keyword evidence="6" id="KW-0050">Antiport</keyword>
<feature type="transmembrane region" description="Helical" evidence="6">
    <location>
        <begin position="350"/>
        <end position="373"/>
    </location>
</feature>
<dbReference type="InterPro" id="IPR050367">
    <property type="entry name" value="APC_superfamily"/>
</dbReference>
<feature type="transmembrane region" description="Helical" evidence="6">
    <location>
        <begin position="7"/>
        <end position="27"/>
    </location>
</feature>
<feature type="transmembrane region" description="Helical" evidence="6">
    <location>
        <begin position="150"/>
        <end position="170"/>
    </location>
</feature>
<gene>
    <name evidence="6 8" type="primary">potE</name>
    <name evidence="8" type="ORF">VSA01S_06530</name>
</gene>
<dbReference type="InterPro" id="IPR002293">
    <property type="entry name" value="AA/rel_permease1"/>
</dbReference>
<comment type="catalytic activity">
    <reaction evidence="6">
        <text>putrescine(in) + H(+)(in) = putrescine(out) + H(+)(out)</text>
        <dbReference type="Rhea" id="RHEA:28891"/>
        <dbReference type="ChEBI" id="CHEBI:15378"/>
        <dbReference type="ChEBI" id="CHEBI:326268"/>
    </reaction>
</comment>
<comment type="function">
    <text evidence="6">Catalyzes both the uptake and excretion of putrescine. The uptake of putrescine is dependent on the membrane potential and the excretion involves putrescine-ornithine antiporter activity.</text>
</comment>
<keyword evidence="2 6" id="KW-1003">Cell membrane</keyword>
<sequence>MDNNKMGLMGLTTIVTVNMMGSGIILLPSSLAQTGGIALLAWGITAIGALCIAYTFAKCGMYCSDDGGMSAYAQKAHGKSSFFVASYTYYVCLVISAVAIAVTSVGYLETFIPWLKSAPINNFFGVVMILVITLVANMRGPKITGQISSVTVWGVIIPVLGVSIIGWFWFDAATFEAAWNPHDKSIMSAMSSGIALTLWAFLGIESAGVNSGAVENPKRNVPLACMLATVFSAITYIASTTVIQGIVPNELLSKSDAPFGLVFAQMFNPAVGQFITALAIIACIGSLLGWQFTNAQVSKAAAEMNLFPKIFSDTNRFNAPVKGMLIMLILELLLTVLTISPTLLEQFNVLVDLAVFINMVPYILSLSALGAILHSAKITGSEYNVSIFVGSIAVLYSIYGAYATGEESVFYGTIITLLGYFFYGFIASRDANPSSAPAGNHSSNNTNDLNSNIEKGIPVYE</sequence>
<dbReference type="PIRSF" id="PIRSF006060">
    <property type="entry name" value="AA_transporter"/>
    <property type="match status" value="1"/>
</dbReference>
<comment type="caution">
    <text evidence="8">The sequence shown here is derived from an EMBL/GenBank/DDBJ whole genome shotgun (WGS) entry which is preliminary data.</text>
</comment>
<keyword evidence="6" id="KW-0029">Amino-acid transport</keyword>
<keyword evidence="6" id="KW-0997">Cell inner membrane</keyword>
<proteinExistence type="inferred from homology"/>
<evidence type="ECO:0000256" key="4">
    <source>
        <dbReference type="ARBA" id="ARBA00022989"/>
    </source>
</evidence>
<evidence type="ECO:0000313" key="9">
    <source>
        <dbReference type="Proteomes" id="UP000321922"/>
    </source>
</evidence>
<dbReference type="OrthoDB" id="3185104at2"/>
<evidence type="ECO:0000256" key="1">
    <source>
        <dbReference type="ARBA" id="ARBA00004651"/>
    </source>
</evidence>
<keyword evidence="4 6" id="KW-1133">Transmembrane helix</keyword>
<comment type="similarity">
    <text evidence="6">Belongs to the amino acid-polyamine-organocation (APC) superfamily. Basic amino acid/polyamine antiporter (APA) (TC 2.A.3.2) family.</text>
</comment>
<feature type="transmembrane region" description="Helical" evidence="6">
    <location>
        <begin position="408"/>
        <end position="426"/>
    </location>
</feature>